<evidence type="ECO:0000313" key="4">
    <source>
        <dbReference type="Proteomes" id="UP001597512"/>
    </source>
</evidence>
<dbReference type="InterPro" id="IPR029058">
    <property type="entry name" value="AB_hydrolase_fold"/>
</dbReference>
<dbReference type="InterPro" id="IPR002018">
    <property type="entry name" value="CarbesteraseB"/>
</dbReference>
<feature type="domain" description="Carboxylesterase type B" evidence="2">
    <location>
        <begin position="39"/>
        <end position="538"/>
    </location>
</feature>
<dbReference type="Gene3D" id="3.40.50.1820">
    <property type="entry name" value="alpha/beta hydrolase"/>
    <property type="match status" value="1"/>
</dbReference>
<dbReference type="EMBL" id="JBHUOM010000023">
    <property type="protein sequence ID" value="MFD2936180.1"/>
    <property type="molecule type" value="Genomic_DNA"/>
</dbReference>
<dbReference type="Proteomes" id="UP001597512">
    <property type="component" value="Unassembled WGS sequence"/>
</dbReference>
<dbReference type="SUPFAM" id="SSF53474">
    <property type="entry name" value="alpha/beta-Hydrolases"/>
    <property type="match status" value="1"/>
</dbReference>
<organism evidence="3 4">
    <name type="scientific">Spirosoma flavum</name>
    <dbReference type="NCBI Taxonomy" id="2048557"/>
    <lineage>
        <taxon>Bacteria</taxon>
        <taxon>Pseudomonadati</taxon>
        <taxon>Bacteroidota</taxon>
        <taxon>Cytophagia</taxon>
        <taxon>Cytophagales</taxon>
        <taxon>Cytophagaceae</taxon>
        <taxon>Spirosoma</taxon>
    </lineage>
</organism>
<evidence type="ECO:0000313" key="3">
    <source>
        <dbReference type="EMBL" id="MFD2936180.1"/>
    </source>
</evidence>
<protein>
    <submittedName>
        <fullName evidence="3">Carboxylesterase/lipase family protein</fullName>
    </submittedName>
</protein>
<reference evidence="4" key="1">
    <citation type="journal article" date="2019" name="Int. J. Syst. Evol. Microbiol.">
        <title>The Global Catalogue of Microorganisms (GCM) 10K type strain sequencing project: providing services to taxonomists for standard genome sequencing and annotation.</title>
        <authorList>
            <consortium name="The Broad Institute Genomics Platform"/>
            <consortium name="The Broad Institute Genome Sequencing Center for Infectious Disease"/>
            <person name="Wu L."/>
            <person name="Ma J."/>
        </authorList>
    </citation>
    <scope>NUCLEOTIDE SEQUENCE [LARGE SCALE GENOMIC DNA]</scope>
    <source>
        <strain evidence="4">KCTC 52490</strain>
    </source>
</reference>
<feature type="chain" id="PRO_5047266856" evidence="1">
    <location>
        <begin position="20"/>
        <end position="546"/>
    </location>
</feature>
<sequence length="546" mass="59120">MNIKTTLSSLLMIALPLLAVGQAKTGLTDPIVAGKGIATVLTESGSVRGYIHNGTFTFKGIPYAKAERFMAPTKPDSWTGVRSSMTYGPVCPMDVTTTTYDEIEFPFQHNWGYTNENCLSLNVWTPEINGNKKGTTEGRPVMVWLHGGGFTAGSSVELPSYDGENLTKKGNVVVVTVNHRLNVLGFLDLSAYGDKYKNAANAGLMDLVSALQWVQQNIAQLGGDPANVTIFGQSGGGGKVTSLMNAPSAKGLFHKAIVQSGSYITSFTETDLARKVSAALLAELNLQPNQIDSLQKVPYERLNAASRKAMRTVAEKLKADGKPIAGLGWGPVHDGSFLLYQPIEPAAIAMSKTIPLLVGSTKNEFTPFMPGTRDLTMEGARANLQKKYGDKAETYIAAVKKAYPETVKPSDYTDIDVNFRPLTVQQANAKAIPGAAPVYMYLFTWQSPVMDSIYKAMHCMELPFVFNNIDYCEEMTGGGKAAHTLADKMSQAWISFARTGNPNHKGLPTWPAYTPENGATMILDNTNQVKNHPDKELLQIATGKSL</sequence>
<dbReference type="RefSeq" id="WP_381504751.1">
    <property type="nucleotide sequence ID" value="NZ_JBHUOM010000023.1"/>
</dbReference>
<proteinExistence type="predicted"/>
<keyword evidence="1" id="KW-0732">Signal</keyword>
<keyword evidence="4" id="KW-1185">Reference proteome</keyword>
<dbReference type="InterPro" id="IPR050309">
    <property type="entry name" value="Type-B_Carboxylest/Lipase"/>
</dbReference>
<dbReference type="PANTHER" id="PTHR11559">
    <property type="entry name" value="CARBOXYLESTERASE"/>
    <property type="match status" value="1"/>
</dbReference>
<evidence type="ECO:0000259" key="2">
    <source>
        <dbReference type="Pfam" id="PF00135"/>
    </source>
</evidence>
<comment type="caution">
    <text evidence="3">The sequence shown here is derived from an EMBL/GenBank/DDBJ whole genome shotgun (WGS) entry which is preliminary data.</text>
</comment>
<evidence type="ECO:0000256" key="1">
    <source>
        <dbReference type="SAM" id="SignalP"/>
    </source>
</evidence>
<feature type="signal peptide" evidence="1">
    <location>
        <begin position="1"/>
        <end position="19"/>
    </location>
</feature>
<gene>
    <name evidence="3" type="ORF">ACFS25_20525</name>
</gene>
<accession>A0ABW6AL90</accession>
<dbReference type="Pfam" id="PF00135">
    <property type="entry name" value="COesterase"/>
    <property type="match status" value="1"/>
</dbReference>
<name>A0ABW6AL90_9BACT</name>